<dbReference type="EMBL" id="JAYGIE010000114">
    <property type="protein sequence ID" value="MEA5480239.1"/>
    <property type="molecule type" value="Genomic_DNA"/>
</dbReference>
<dbReference type="Proteomes" id="UP001301388">
    <property type="component" value="Unassembled WGS sequence"/>
</dbReference>
<gene>
    <name evidence="2" type="ORF">VB774_21620</name>
</gene>
<protein>
    <recommendedName>
        <fullName evidence="4">P pilus assembly/Cpx signaling pathway, periplasmic inhibitor/zinc-resistance associated protein</fullName>
    </recommendedName>
</protein>
<keyword evidence="1" id="KW-0732">Signal</keyword>
<name>A0ABU5TPN9_9CYAN</name>
<accession>A0ABU5TPN9</accession>
<keyword evidence="3" id="KW-1185">Reference proteome</keyword>
<comment type="caution">
    <text evidence="2">The sequence shown here is derived from an EMBL/GenBank/DDBJ whole genome shotgun (WGS) entry which is preliminary data.</text>
</comment>
<sequence length="139" mass="15289">MSRLAMIALTGLMLISNVPPTIAQGTSQGTAAQPSITSQSPAFKGIDLTKDQEQQIASLSKSTISKINAQLSAGQQQQIKTALDEGKDLRTAVQSVNLSFRQKRSMQGILQNMQSEMKEILTPVQYQQWEQNNRNRKNG</sequence>
<evidence type="ECO:0000256" key="1">
    <source>
        <dbReference type="SAM" id="SignalP"/>
    </source>
</evidence>
<dbReference type="Gene3D" id="1.20.120.1490">
    <property type="match status" value="1"/>
</dbReference>
<evidence type="ECO:0000313" key="2">
    <source>
        <dbReference type="EMBL" id="MEA5480239.1"/>
    </source>
</evidence>
<evidence type="ECO:0008006" key="4">
    <source>
        <dbReference type="Google" id="ProtNLM"/>
    </source>
</evidence>
<proteinExistence type="predicted"/>
<dbReference type="RefSeq" id="WP_323263289.1">
    <property type="nucleotide sequence ID" value="NZ_JAYGIE010000114.1"/>
</dbReference>
<feature type="chain" id="PRO_5046197333" description="P pilus assembly/Cpx signaling pathway, periplasmic inhibitor/zinc-resistance associated protein" evidence="1">
    <location>
        <begin position="24"/>
        <end position="139"/>
    </location>
</feature>
<organism evidence="2 3">
    <name type="scientific">Pseudanabaena galeata UHCC 0370</name>
    <dbReference type="NCBI Taxonomy" id="3110310"/>
    <lineage>
        <taxon>Bacteria</taxon>
        <taxon>Bacillati</taxon>
        <taxon>Cyanobacteriota</taxon>
        <taxon>Cyanophyceae</taxon>
        <taxon>Pseudanabaenales</taxon>
        <taxon>Pseudanabaenaceae</taxon>
        <taxon>Pseudanabaena</taxon>
    </lineage>
</organism>
<evidence type="ECO:0000313" key="3">
    <source>
        <dbReference type="Proteomes" id="UP001301388"/>
    </source>
</evidence>
<feature type="signal peptide" evidence="1">
    <location>
        <begin position="1"/>
        <end position="23"/>
    </location>
</feature>
<reference evidence="2 3" key="1">
    <citation type="submission" date="2023-12" db="EMBL/GenBank/DDBJ databases">
        <title>Baltic Sea Cyanobacteria.</title>
        <authorList>
            <person name="Delbaje E."/>
            <person name="Fewer D.P."/>
            <person name="Shishido T.K."/>
        </authorList>
    </citation>
    <scope>NUCLEOTIDE SEQUENCE [LARGE SCALE GENOMIC DNA]</scope>
    <source>
        <strain evidence="2 3">UHCC 0370</strain>
    </source>
</reference>